<gene>
    <name evidence="1" type="ORF">Amac_104050</name>
</gene>
<comment type="caution">
    <text evidence="1">The sequence shown here is derived from an EMBL/GenBank/DDBJ whole genome shotgun (WGS) entry which is preliminary data.</text>
</comment>
<proteinExistence type="predicted"/>
<dbReference type="Proteomes" id="UP000331127">
    <property type="component" value="Unassembled WGS sequence"/>
</dbReference>
<evidence type="ECO:0000313" key="2">
    <source>
        <dbReference type="Proteomes" id="UP000331127"/>
    </source>
</evidence>
<evidence type="ECO:0000313" key="1">
    <source>
        <dbReference type="EMBL" id="GES16807.1"/>
    </source>
</evidence>
<dbReference type="AlphaFoldDB" id="A0A5M3X514"/>
<name>A0A5M3X514_9ACTN</name>
<accession>A0A5M3X514</accession>
<protein>
    <submittedName>
        <fullName evidence="1">Uncharacterized protein</fullName>
    </submittedName>
</protein>
<organism evidence="1 2">
    <name type="scientific">Acrocarpospora macrocephala</name>
    <dbReference type="NCBI Taxonomy" id="150177"/>
    <lineage>
        <taxon>Bacteria</taxon>
        <taxon>Bacillati</taxon>
        <taxon>Actinomycetota</taxon>
        <taxon>Actinomycetes</taxon>
        <taxon>Streptosporangiales</taxon>
        <taxon>Streptosporangiaceae</taxon>
        <taxon>Acrocarpospora</taxon>
    </lineage>
</organism>
<reference evidence="1 2" key="1">
    <citation type="submission" date="2019-10" db="EMBL/GenBank/DDBJ databases">
        <title>Whole genome shotgun sequence of Acrocarpospora macrocephala NBRC 16266.</title>
        <authorList>
            <person name="Ichikawa N."/>
            <person name="Kimura A."/>
            <person name="Kitahashi Y."/>
            <person name="Komaki H."/>
            <person name="Oguchi A."/>
        </authorList>
    </citation>
    <scope>NUCLEOTIDE SEQUENCE [LARGE SCALE GENOMIC DNA]</scope>
    <source>
        <strain evidence="1 2">NBRC 16266</strain>
    </source>
</reference>
<keyword evidence="2" id="KW-1185">Reference proteome</keyword>
<sequence length="118" mass="12330">MPDPRSSVFIPKIGKGMAATWGRRGHYVAVGDRGARDEGYRVSVSVSDFQAYAAEALALAFDFGDADAADLAGGGDVRAAVGLAVEADMDGEVASILLGKLSALPWGSCRRLVSNRRT</sequence>
<dbReference type="EMBL" id="BLAE01000116">
    <property type="protein sequence ID" value="GES16807.1"/>
    <property type="molecule type" value="Genomic_DNA"/>
</dbReference>